<evidence type="ECO:0000256" key="7">
    <source>
        <dbReference type="ARBA" id="ARBA00022687"/>
    </source>
</evidence>
<evidence type="ECO:0000256" key="20">
    <source>
        <dbReference type="ARBA" id="ARBA00034107"/>
    </source>
</evidence>
<keyword evidence="10" id="KW-0967">Endosome</keyword>
<name>A0AA39FFC2_MICHY</name>
<dbReference type="GO" id="GO:0006886">
    <property type="term" value="P:intracellular protein transport"/>
    <property type="evidence" value="ECO:0007669"/>
    <property type="project" value="TreeGrafter"/>
</dbReference>
<dbReference type="GO" id="GO:0005789">
    <property type="term" value="C:endoplasmic reticulum membrane"/>
    <property type="evidence" value="ECO:0007669"/>
    <property type="project" value="UniProtKB-SubCell"/>
</dbReference>
<evidence type="ECO:0000256" key="16">
    <source>
        <dbReference type="ARBA" id="ARBA00023273"/>
    </source>
</evidence>
<comment type="subunit">
    <text evidence="18">Interacts with wg; in the Golgi. Interacts with Vps35, a component of the retromer complex; wls stability is regulated by Vps35.</text>
</comment>
<keyword evidence="9" id="KW-0709">Segmentation polarity protein</keyword>
<evidence type="ECO:0000256" key="3">
    <source>
        <dbReference type="ARBA" id="ARBA00004653"/>
    </source>
</evidence>
<evidence type="ECO:0000256" key="12">
    <source>
        <dbReference type="ARBA" id="ARBA00023018"/>
    </source>
</evidence>
<feature type="domain" description="Wntless-like transmembrane" evidence="22">
    <location>
        <begin position="232"/>
        <end position="504"/>
    </location>
</feature>
<dbReference type="GO" id="GO:0061355">
    <property type="term" value="P:Wnt protein secretion"/>
    <property type="evidence" value="ECO:0007669"/>
    <property type="project" value="TreeGrafter"/>
</dbReference>
<feature type="transmembrane region" description="Helical" evidence="21">
    <location>
        <begin position="371"/>
        <end position="394"/>
    </location>
</feature>
<evidence type="ECO:0000256" key="1">
    <source>
        <dbReference type="ARBA" id="ARBA00004337"/>
    </source>
</evidence>
<dbReference type="GO" id="GO:0010008">
    <property type="term" value="C:endosome membrane"/>
    <property type="evidence" value="ECO:0007669"/>
    <property type="project" value="UniProtKB-SubCell"/>
</dbReference>
<feature type="transmembrane region" description="Helical" evidence="21">
    <location>
        <begin position="480"/>
        <end position="501"/>
    </location>
</feature>
<evidence type="ECO:0000313" key="24">
    <source>
        <dbReference type="EMBL" id="KAK0168426.1"/>
    </source>
</evidence>
<keyword evidence="12" id="KW-0770">Synapse</keyword>
<keyword evidence="13" id="KW-0333">Golgi apparatus</keyword>
<evidence type="ECO:0000313" key="25">
    <source>
        <dbReference type="Proteomes" id="UP001168972"/>
    </source>
</evidence>
<keyword evidence="11 21" id="KW-1133">Transmembrane helix</keyword>
<evidence type="ECO:0000256" key="11">
    <source>
        <dbReference type="ARBA" id="ARBA00022989"/>
    </source>
</evidence>
<dbReference type="InterPro" id="IPR009551">
    <property type="entry name" value="Wntless"/>
</dbReference>
<evidence type="ECO:0000259" key="22">
    <source>
        <dbReference type="Pfam" id="PF06664"/>
    </source>
</evidence>
<feature type="transmembrane region" description="Helical" evidence="21">
    <location>
        <begin position="342"/>
        <end position="359"/>
    </location>
</feature>
<reference evidence="24" key="1">
    <citation type="journal article" date="2023" name="bioRxiv">
        <title>Scaffold-level genome assemblies of two parasitoid biocontrol wasps reveal the parthenogenesis mechanism and an associated novel virus.</title>
        <authorList>
            <person name="Inwood S."/>
            <person name="Skelly J."/>
            <person name="Guhlin J."/>
            <person name="Harrop T."/>
            <person name="Goldson S."/>
            <person name="Dearden P."/>
        </authorList>
    </citation>
    <scope>NUCLEOTIDE SEQUENCE</scope>
    <source>
        <strain evidence="24">Lincoln</strain>
        <tissue evidence="24">Whole body</tissue>
    </source>
</reference>
<keyword evidence="16" id="KW-0966">Cell projection</keyword>
<evidence type="ECO:0000256" key="17">
    <source>
        <dbReference type="ARBA" id="ARBA00025339"/>
    </source>
</evidence>
<gene>
    <name evidence="24" type="ORF">PV327_002228</name>
</gene>
<dbReference type="Proteomes" id="UP001168972">
    <property type="component" value="Unassembled WGS sequence"/>
</dbReference>
<dbReference type="EMBL" id="JAQQBR010001831">
    <property type="protein sequence ID" value="KAK0168426.1"/>
    <property type="molecule type" value="Genomic_DNA"/>
</dbReference>
<evidence type="ECO:0000256" key="18">
    <source>
        <dbReference type="ARBA" id="ARBA00025880"/>
    </source>
</evidence>
<feature type="transmembrane region" description="Helical" evidence="21">
    <location>
        <begin position="441"/>
        <end position="460"/>
    </location>
</feature>
<comment type="similarity">
    <text evidence="4">Belongs to the wntless family.</text>
</comment>
<keyword evidence="6" id="KW-0217">Developmental protein</keyword>
<dbReference type="GO" id="GO:0017147">
    <property type="term" value="F:Wnt-protein binding"/>
    <property type="evidence" value="ECO:0007669"/>
    <property type="project" value="InterPro"/>
</dbReference>
<keyword evidence="8 21" id="KW-0812">Transmembrane</keyword>
<evidence type="ECO:0000256" key="21">
    <source>
        <dbReference type="SAM" id="Phobius"/>
    </source>
</evidence>
<dbReference type="GO" id="GO:0045211">
    <property type="term" value="C:postsynaptic membrane"/>
    <property type="evidence" value="ECO:0007669"/>
    <property type="project" value="UniProtKB-SubCell"/>
</dbReference>
<evidence type="ECO:0000256" key="9">
    <source>
        <dbReference type="ARBA" id="ARBA00022716"/>
    </source>
</evidence>
<dbReference type="GO" id="GO:0042734">
    <property type="term" value="C:presynaptic membrane"/>
    <property type="evidence" value="ECO:0007669"/>
    <property type="project" value="UniProtKB-SubCell"/>
</dbReference>
<comment type="caution">
    <text evidence="24">The sequence shown here is derived from an EMBL/GenBank/DDBJ whole genome shotgun (WGS) entry which is preliminary data.</text>
</comment>
<dbReference type="GO" id="GO:0000139">
    <property type="term" value="C:Golgi membrane"/>
    <property type="evidence" value="ECO:0007669"/>
    <property type="project" value="UniProtKB-SubCell"/>
</dbReference>
<dbReference type="Pfam" id="PF21883">
    <property type="entry name" value="WLS_GOLD"/>
    <property type="match status" value="1"/>
</dbReference>
<evidence type="ECO:0000256" key="5">
    <source>
        <dbReference type="ARBA" id="ARBA00015887"/>
    </source>
</evidence>
<comment type="function">
    <text evidence="17">A segment polarity gene required for wingless (wg)-dependent patterning processes, acting in both wg-sending cells and wg-target cells. In non-neuronal cells wls directs wg secretion. The wls traffic loop encompasses the Golgi, the cell surface, an endocytic compartment and a retrograde route leading back to the Golgi, and involves clathrin-mediated endocytosis and the retromer complex (a conserved protein complex consisting of Vps35 and Vps26). In neuronal cells (the larval motorneuron NMJ), the wg signal moves across the synapse via the release of wls-containing exosome-like vesicles. Postsynaptic wls is required for the trafficking of fz2 through the fz2-interacting protein Grip.</text>
</comment>
<keyword evidence="25" id="KW-1185">Reference proteome</keyword>
<dbReference type="InterPro" id="IPR053936">
    <property type="entry name" value="WLS_GOLD"/>
</dbReference>
<evidence type="ECO:0000256" key="2">
    <source>
        <dbReference type="ARBA" id="ARBA00004477"/>
    </source>
</evidence>
<dbReference type="PANTHER" id="PTHR13449:SF2">
    <property type="entry name" value="PROTEIN WNTLESS HOMOLOG"/>
    <property type="match status" value="1"/>
</dbReference>
<evidence type="ECO:0000256" key="4">
    <source>
        <dbReference type="ARBA" id="ARBA00008148"/>
    </source>
</evidence>
<feature type="transmembrane region" description="Helical" evidence="21">
    <location>
        <begin position="310"/>
        <end position="330"/>
    </location>
</feature>
<feature type="transmembrane region" description="Helical" evidence="21">
    <location>
        <begin position="400"/>
        <end position="420"/>
    </location>
</feature>
<keyword evidence="14 21" id="KW-0472">Membrane</keyword>
<dbReference type="GO" id="GO:0007367">
    <property type="term" value="P:segment polarity determination"/>
    <property type="evidence" value="ECO:0007669"/>
    <property type="project" value="UniProtKB-KW"/>
</dbReference>
<feature type="transmembrane region" description="Helical" evidence="21">
    <location>
        <begin position="270"/>
        <end position="289"/>
    </location>
</feature>
<feature type="domain" description="Wntless GOLD" evidence="23">
    <location>
        <begin position="48"/>
        <end position="231"/>
    </location>
</feature>
<sequence length="546" mass="62006">MQGTIIENLSGKKLSVLVVLLIIAQIICILIGGLVAPKPATSQSILATACKDDRVNGSEPRPGKWYYARGKGGCEAVDMSMYDSESQYQAYQVVYTFQMPLPRSGNELDYSRWQQNLIGVLQIDIVYHSQLQVAPMSPIVLDARLAYRNKGDPDDAWKHYASSRVERILDCSIGDKKEEYAYDCGTIPLFELGSLYHDYYLLNIRLPLDTEKNINQGLGHITDLSLIAINQNGGFTKVWVSLKTVFFPIVLAFLTWYWRRVHILSRSPALLEYMVLALGSALSFLNMPLEYLTLSFDMPVMLLLSDIRQGVFYAVLLSFWLIFAGEHLMIQDGDQRSSLKCYWRHLSAVFVGCLSLFVFDMCERGVQLRNPFFSIWVTSIGAKMALSFIILAAISAGLYLLFLTYMIWKVFINISIKRAVLPSMSSARRLHYEGVIYRFKFLMITTLLCASLTVIGFILGQMAEGQWKWDEHYELETTSAFFTGVYGMWNIYIIALLCLYAPSHKKWPAEPSDQSLSEEIEFARLPITEPNEMLSLTAFARKTATE</sequence>
<organism evidence="24 25">
    <name type="scientific">Microctonus hyperodae</name>
    <name type="common">Parasitoid wasp</name>
    <dbReference type="NCBI Taxonomy" id="165561"/>
    <lineage>
        <taxon>Eukaryota</taxon>
        <taxon>Metazoa</taxon>
        <taxon>Ecdysozoa</taxon>
        <taxon>Arthropoda</taxon>
        <taxon>Hexapoda</taxon>
        <taxon>Insecta</taxon>
        <taxon>Pterygota</taxon>
        <taxon>Neoptera</taxon>
        <taxon>Endopterygota</taxon>
        <taxon>Hymenoptera</taxon>
        <taxon>Apocrita</taxon>
        <taxon>Ichneumonoidea</taxon>
        <taxon>Braconidae</taxon>
        <taxon>Euphorinae</taxon>
        <taxon>Microctonus</taxon>
    </lineage>
</organism>
<evidence type="ECO:0000259" key="23">
    <source>
        <dbReference type="Pfam" id="PF21883"/>
    </source>
</evidence>
<reference evidence="24" key="2">
    <citation type="submission" date="2023-03" db="EMBL/GenBank/DDBJ databases">
        <authorList>
            <person name="Inwood S.N."/>
            <person name="Skelly J.G."/>
            <person name="Guhlin J."/>
            <person name="Harrop T.W.R."/>
            <person name="Goldson S.G."/>
            <person name="Dearden P.K."/>
        </authorList>
    </citation>
    <scope>NUCLEOTIDE SEQUENCE</scope>
    <source>
        <strain evidence="24">Lincoln</strain>
        <tissue evidence="24">Whole body</tissue>
    </source>
</reference>
<dbReference type="AlphaFoldDB" id="A0AA39FFC2"/>
<dbReference type="GO" id="GO:0016055">
    <property type="term" value="P:Wnt signaling pathway"/>
    <property type="evidence" value="ECO:0007669"/>
    <property type="project" value="UniProtKB-KW"/>
</dbReference>
<dbReference type="InterPro" id="IPR047843">
    <property type="entry name" value="WLS-like_TM"/>
</dbReference>
<evidence type="ECO:0000256" key="19">
    <source>
        <dbReference type="ARBA" id="ARBA00034104"/>
    </source>
</evidence>
<evidence type="ECO:0000256" key="6">
    <source>
        <dbReference type="ARBA" id="ARBA00022473"/>
    </source>
</evidence>
<evidence type="ECO:0000256" key="8">
    <source>
        <dbReference type="ARBA" id="ARBA00022692"/>
    </source>
</evidence>
<keyword evidence="7" id="KW-0879">Wnt signaling pathway</keyword>
<evidence type="ECO:0000256" key="15">
    <source>
        <dbReference type="ARBA" id="ARBA00023257"/>
    </source>
</evidence>
<proteinExistence type="inferred from homology"/>
<accession>A0AA39FFC2</accession>
<feature type="transmembrane region" description="Helical" evidence="21">
    <location>
        <begin position="14"/>
        <end position="36"/>
    </location>
</feature>
<protein>
    <recommendedName>
        <fullName evidence="5">Protein wntless</fullName>
    </recommendedName>
</protein>
<dbReference type="PANTHER" id="PTHR13449">
    <property type="entry name" value="INTEGRAL MEMBRANE PROTEIN GPR177"/>
    <property type="match status" value="1"/>
</dbReference>
<comment type="subcellular location">
    <subcellularLocation>
        <location evidence="2">Endoplasmic reticulum membrane</location>
        <topology evidence="2">Multi-pass membrane protein</topology>
    </subcellularLocation>
    <subcellularLocation>
        <location evidence="1">Endosome membrane</location>
        <topology evidence="1">Multi-pass membrane protein</topology>
    </subcellularLocation>
    <subcellularLocation>
        <location evidence="3">Golgi apparatus membrane</location>
        <topology evidence="3">Multi-pass membrane protein</topology>
    </subcellularLocation>
    <subcellularLocation>
        <location evidence="19">Postsynaptic cell membrane</location>
        <topology evidence="19">Multi-pass membrane protein</topology>
    </subcellularLocation>
    <subcellularLocation>
        <location evidence="20">Presynaptic cell membrane</location>
        <topology evidence="20">Multi-pass membrane protein</topology>
    </subcellularLocation>
</comment>
<evidence type="ECO:0000256" key="13">
    <source>
        <dbReference type="ARBA" id="ARBA00023034"/>
    </source>
</evidence>
<dbReference type="Pfam" id="PF06664">
    <property type="entry name" value="WLS-like_TM"/>
    <property type="match status" value="1"/>
</dbReference>
<keyword evidence="15" id="KW-0628">Postsynaptic cell membrane</keyword>
<feature type="transmembrane region" description="Helical" evidence="21">
    <location>
        <begin position="238"/>
        <end position="258"/>
    </location>
</feature>
<evidence type="ECO:0000256" key="10">
    <source>
        <dbReference type="ARBA" id="ARBA00022753"/>
    </source>
</evidence>
<evidence type="ECO:0000256" key="14">
    <source>
        <dbReference type="ARBA" id="ARBA00023136"/>
    </source>
</evidence>